<dbReference type="Gene3D" id="3.40.50.300">
    <property type="entry name" value="P-loop containing nucleotide triphosphate hydrolases"/>
    <property type="match status" value="1"/>
</dbReference>
<feature type="domain" description="Helicase C-terminal" evidence="1">
    <location>
        <begin position="1"/>
        <end position="89"/>
    </location>
</feature>
<protein>
    <recommendedName>
        <fullName evidence="1">Helicase C-terminal domain-containing protein</fullName>
    </recommendedName>
</protein>
<dbReference type="Pfam" id="PF00271">
    <property type="entry name" value="Helicase_C"/>
    <property type="match status" value="1"/>
</dbReference>
<name>A0A382L0C7_9ZZZZ</name>
<organism evidence="2">
    <name type="scientific">marine metagenome</name>
    <dbReference type="NCBI Taxonomy" id="408172"/>
    <lineage>
        <taxon>unclassified sequences</taxon>
        <taxon>metagenomes</taxon>
        <taxon>ecological metagenomes</taxon>
    </lineage>
</organism>
<evidence type="ECO:0000259" key="1">
    <source>
        <dbReference type="PROSITE" id="PS51194"/>
    </source>
</evidence>
<proteinExistence type="predicted"/>
<evidence type="ECO:0000313" key="2">
    <source>
        <dbReference type="EMBL" id="SVC30388.1"/>
    </source>
</evidence>
<dbReference type="AlphaFoldDB" id="A0A382L0C7"/>
<gene>
    <name evidence="2" type="ORF">METZ01_LOCUS283242</name>
</gene>
<accession>A0A382L0C7</accession>
<dbReference type="InterPro" id="IPR027417">
    <property type="entry name" value="P-loop_NTPase"/>
</dbReference>
<feature type="non-terminal residue" evidence="2">
    <location>
        <position position="1"/>
    </location>
</feature>
<reference evidence="2" key="1">
    <citation type="submission" date="2018-05" db="EMBL/GenBank/DDBJ databases">
        <authorList>
            <person name="Lanie J.A."/>
            <person name="Ng W.-L."/>
            <person name="Kazmierczak K.M."/>
            <person name="Andrzejewski T.M."/>
            <person name="Davidsen T.M."/>
            <person name="Wayne K.J."/>
            <person name="Tettelin H."/>
            <person name="Glass J.I."/>
            <person name="Rusch D."/>
            <person name="Podicherti R."/>
            <person name="Tsui H.-C.T."/>
            <person name="Winkler M.E."/>
        </authorList>
    </citation>
    <scope>NUCLEOTIDE SEQUENCE</scope>
</reference>
<sequence>RGDDDFLVACHRISEGIDITTVRQIILFSSSTSPLETIQRIGRALRREGDQKKRSTVVDFIYDNPSSETNPDVLRRDWLLELSKSRNPG</sequence>
<dbReference type="PROSITE" id="PS51194">
    <property type="entry name" value="HELICASE_CTER"/>
    <property type="match status" value="1"/>
</dbReference>
<dbReference type="EMBL" id="UINC01084080">
    <property type="protein sequence ID" value="SVC30388.1"/>
    <property type="molecule type" value="Genomic_DNA"/>
</dbReference>
<dbReference type="InterPro" id="IPR001650">
    <property type="entry name" value="Helicase_C-like"/>
</dbReference>
<dbReference type="SUPFAM" id="SSF52540">
    <property type="entry name" value="P-loop containing nucleoside triphosphate hydrolases"/>
    <property type="match status" value="1"/>
</dbReference>